<keyword evidence="2" id="KW-1185">Reference proteome</keyword>
<name>A0A918TVC4_9RHOB</name>
<dbReference type="Gene3D" id="1.25.40.10">
    <property type="entry name" value="Tetratricopeptide repeat domain"/>
    <property type="match status" value="1"/>
</dbReference>
<gene>
    <name evidence="1" type="ORF">GCM10007315_30750</name>
</gene>
<reference evidence="1" key="1">
    <citation type="journal article" date="2014" name="Int. J. Syst. Evol. Microbiol.">
        <title>Complete genome sequence of Corynebacterium casei LMG S-19264T (=DSM 44701T), isolated from a smear-ripened cheese.</title>
        <authorList>
            <consortium name="US DOE Joint Genome Institute (JGI-PGF)"/>
            <person name="Walter F."/>
            <person name="Albersmeier A."/>
            <person name="Kalinowski J."/>
            <person name="Ruckert C."/>
        </authorList>
    </citation>
    <scope>NUCLEOTIDE SEQUENCE</scope>
    <source>
        <strain evidence="1">KCTC 23310</strain>
    </source>
</reference>
<dbReference type="SUPFAM" id="SSF46894">
    <property type="entry name" value="C-terminal effector domain of the bipartite response regulators"/>
    <property type="match status" value="1"/>
</dbReference>
<dbReference type="SUPFAM" id="SSF48452">
    <property type="entry name" value="TPR-like"/>
    <property type="match status" value="1"/>
</dbReference>
<protein>
    <recommendedName>
        <fullName evidence="3">SARP family transcriptional regulator</fullName>
    </recommendedName>
</protein>
<organism evidence="1 2">
    <name type="scientific">Neogemmobacter tilapiae</name>
    <dbReference type="NCBI Taxonomy" id="875041"/>
    <lineage>
        <taxon>Bacteria</taxon>
        <taxon>Pseudomonadati</taxon>
        <taxon>Pseudomonadota</taxon>
        <taxon>Alphaproteobacteria</taxon>
        <taxon>Rhodobacterales</taxon>
        <taxon>Paracoccaceae</taxon>
        <taxon>Neogemmobacter</taxon>
    </lineage>
</organism>
<sequence>MSLVLRLIGPIRLMAGGDQDITPRGAKARAVLVLLAMAPGRRMARVALQDKLYSESPGEQGAAALRQLLRDLRLALAGHAGVLESGPGWLALSGAVQVDLSPGASAGRPAEFAEGLDVADPEFDDWLRDLRLSLEDAGPAPPSPRLPVLAVFEPEGADDQARLLGAMLVHEASAKAAELIPSDMIPGAMLQGRPRGQSVHAICLGSGDQAIIMVMLRDLATGQQIMTQRHALPRKGSGPALRQALATLTYAIVQAALRFAAPDQPIFPLADLFSFTRQRLIRADERLERAPEIGEGALGLSMRAYLRYTLILERQTHDPEARLAEAEGFLHRARALAPGDATVLSLSALLRSWKRDVAGALDLSRLALRLCPDSDLARHVLSQALTDAGRDREALAMALRAGTGPMALIGQATWLLRRMVSQMRLGQLDHAEESAAAALAHAPDNRPSLRFLAALRYRRGDEAGTVDALSRLRALEPDFTLDLMASPDYPVTTLRRMGLLDVTRSGL</sequence>
<dbReference type="Proteomes" id="UP000638981">
    <property type="component" value="Unassembled WGS sequence"/>
</dbReference>
<reference evidence="1" key="2">
    <citation type="submission" date="2020-09" db="EMBL/GenBank/DDBJ databases">
        <authorList>
            <person name="Sun Q."/>
            <person name="Kim S."/>
        </authorList>
    </citation>
    <scope>NUCLEOTIDE SEQUENCE</scope>
    <source>
        <strain evidence="1">KCTC 23310</strain>
    </source>
</reference>
<dbReference type="AlphaFoldDB" id="A0A918TVC4"/>
<dbReference type="RefSeq" id="WP_189412715.1">
    <property type="nucleotide sequence ID" value="NZ_BMYJ01000011.1"/>
</dbReference>
<evidence type="ECO:0000313" key="2">
    <source>
        <dbReference type="Proteomes" id="UP000638981"/>
    </source>
</evidence>
<accession>A0A918TVC4</accession>
<evidence type="ECO:0000313" key="1">
    <source>
        <dbReference type="EMBL" id="GHC64240.1"/>
    </source>
</evidence>
<dbReference type="InterPro" id="IPR036388">
    <property type="entry name" value="WH-like_DNA-bd_sf"/>
</dbReference>
<dbReference type="InterPro" id="IPR016032">
    <property type="entry name" value="Sig_transdc_resp-reg_C-effctor"/>
</dbReference>
<dbReference type="EMBL" id="BMYJ01000011">
    <property type="protein sequence ID" value="GHC64240.1"/>
    <property type="molecule type" value="Genomic_DNA"/>
</dbReference>
<dbReference type="InterPro" id="IPR011990">
    <property type="entry name" value="TPR-like_helical_dom_sf"/>
</dbReference>
<proteinExistence type="predicted"/>
<comment type="caution">
    <text evidence="1">The sequence shown here is derived from an EMBL/GenBank/DDBJ whole genome shotgun (WGS) entry which is preliminary data.</text>
</comment>
<dbReference type="Gene3D" id="1.10.10.10">
    <property type="entry name" value="Winged helix-like DNA-binding domain superfamily/Winged helix DNA-binding domain"/>
    <property type="match status" value="1"/>
</dbReference>
<evidence type="ECO:0008006" key="3">
    <source>
        <dbReference type="Google" id="ProtNLM"/>
    </source>
</evidence>
<dbReference type="GO" id="GO:0003677">
    <property type="term" value="F:DNA binding"/>
    <property type="evidence" value="ECO:0007669"/>
    <property type="project" value="InterPro"/>
</dbReference>
<dbReference type="GO" id="GO:0006355">
    <property type="term" value="P:regulation of DNA-templated transcription"/>
    <property type="evidence" value="ECO:0007669"/>
    <property type="project" value="InterPro"/>
</dbReference>